<keyword evidence="6 10" id="KW-0653">Protein transport</keyword>
<proteinExistence type="inferred from homology"/>
<dbReference type="EMBL" id="SRIB01000003">
    <property type="protein sequence ID" value="TFZ41200.1"/>
    <property type="molecule type" value="Genomic_DNA"/>
</dbReference>
<name>A0A4Z0D8N6_9FIRM</name>
<comment type="subcellular location">
    <subcellularLocation>
        <location evidence="1 10">Cell membrane</location>
        <topology evidence="1 10">Multi-pass membrane protein</topology>
    </subcellularLocation>
</comment>
<gene>
    <name evidence="11" type="primary">secG</name>
    <name evidence="11" type="ORF">E4100_03620</name>
</gene>
<evidence type="ECO:0000256" key="3">
    <source>
        <dbReference type="ARBA" id="ARBA00022448"/>
    </source>
</evidence>
<dbReference type="PRINTS" id="PR01651">
    <property type="entry name" value="SECGEXPORT"/>
</dbReference>
<dbReference type="GO" id="GO:0009306">
    <property type="term" value="P:protein secretion"/>
    <property type="evidence" value="ECO:0007669"/>
    <property type="project" value="UniProtKB-UniRule"/>
</dbReference>
<keyword evidence="7 10" id="KW-1133">Transmembrane helix</keyword>
<comment type="function">
    <text evidence="10">Involved in protein export. Participates in an early event of protein translocation.</text>
</comment>
<evidence type="ECO:0000256" key="8">
    <source>
        <dbReference type="ARBA" id="ARBA00023010"/>
    </source>
</evidence>
<dbReference type="GO" id="GO:0005886">
    <property type="term" value="C:plasma membrane"/>
    <property type="evidence" value="ECO:0007669"/>
    <property type="project" value="UniProtKB-SubCell"/>
</dbReference>
<evidence type="ECO:0000256" key="2">
    <source>
        <dbReference type="ARBA" id="ARBA00008445"/>
    </source>
</evidence>
<reference evidence="11 12" key="1">
    <citation type="submission" date="2019-03" db="EMBL/GenBank/DDBJ databases">
        <title>Draft genome sequence data and analysis of a Fermenting Bacterium, Soehngenia longevitae strain 1933PT, isolated from petroleum reservoir in Azerbaijan.</title>
        <authorList>
            <person name="Grouzdev D.S."/>
            <person name="Bidzhieva S.K."/>
            <person name="Sokolova D.S."/>
            <person name="Tourova T.P."/>
            <person name="Poltaraus A.B."/>
            <person name="Nazina T.N."/>
        </authorList>
    </citation>
    <scope>NUCLEOTIDE SEQUENCE [LARGE SCALE GENOMIC DNA]</scope>
    <source>
        <strain evidence="11 12">1933P</strain>
    </source>
</reference>
<evidence type="ECO:0000256" key="9">
    <source>
        <dbReference type="ARBA" id="ARBA00023136"/>
    </source>
</evidence>
<evidence type="ECO:0000256" key="6">
    <source>
        <dbReference type="ARBA" id="ARBA00022927"/>
    </source>
</evidence>
<dbReference type="AlphaFoldDB" id="A0A4Z0D8N6"/>
<comment type="similarity">
    <text evidence="2 10">Belongs to the SecG family.</text>
</comment>
<keyword evidence="5 10" id="KW-0812">Transmembrane</keyword>
<dbReference type="GO" id="GO:0065002">
    <property type="term" value="P:intracellular protein transmembrane transport"/>
    <property type="evidence" value="ECO:0007669"/>
    <property type="project" value="TreeGrafter"/>
</dbReference>
<dbReference type="NCBIfam" id="TIGR00810">
    <property type="entry name" value="secG"/>
    <property type="match status" value="1"/>
</dbReference>
<dbReference type="Pfam" id="PF03840">
    <property type="entry name" value="SecG"/>
    <property type="match status" value="1"/>
</dbReference>
<evidence type="ECO:0000256" key="1">
    <source>
        <dbReference type="ARBA" id="ARBA00004651"/>
    </source>
</evidence>
<evidence type="ECO:0000256" key="10">
    <source>
        <dbReference type="RuleBase" id="RU365087"/>
    </source>
</evidence>
<feature type="transmembrane region" description="Helical" evidence="10">
    <location>
        <begin position="53"/>
        <end position="73"/>
    </location>
</feature>
<evidence type="ECO:0000256" key="4">
    <source>
        <dbReference type="ARBA" id="ARBA00022475"/>
    </source>
</evidence>
<keyword evidence="3 10" id="KW-0813">Transport</keyword>
<protein>
    <recommendedName>
        <fullName evidence="10">Protein-export membrane protein SecG</fullName>
    </recommendedName>
</protein>
<keyword evidence="9 10" id="KW-0472">Membrane</keyword>
<accession>A0A4Z0D8N6</accession>
<keyword evidence="4 10" id="KW-1003">Cell membrane</keyword>
<keyword evidence="8 10" id="KW-0811">Translocation</keyword>
<dbReference type="Proteomes" id="UP000298381">
    <property type="component" value="Unassembled WGS sequence"/>
</dbReference>
<keyword evidence="12" id="KW-1185">Reference proteome</keyword>
<evidence type="ECO:0000256" key="7">
    <source>
        <dbReference type="ARBA" id="ARBA00022989"/>
    </source>
</evidence>
<comment type="caution">
    <text evidence="11">The sequence shown here is derived from an EMBL/GenBank/DDBJ whole genome shotgun (WGS) entry which is preliminary data.</text>
</comment>
<evidence type="ECO:0000313" key="11">
    <source>
        <dbReference type="EMBL" id="TFZ41200.1"/>
    </source>
</evidence>
<dbReference type="RefSeq" id="WP_135270681.1">
    <property type="nucleotide sequence ID" value="NZ_SRIB01000003.1"/>
</dbReference>
<dbReference type="OrthoDB" id="1708246at2"/>
<comment type="caution">
    <text evidence="10">Lacks conserved residue(s) required for the propagation of feature annotation.</text>
</comment>
<dbReference type="GO" id="GO:0015450">
    <property type="term" value="F:protein-transporting ATPase activity"/>
    <property type="evidence" value="ECO:0007669"/>
    <property type="project" value="UniProtKB-UniRule"/>
</dbReference>
<dbReference type="PANTHER" id="PTHR34182:SF1">
    <property type="entry name" value="PROTEIN-EXPORT MEMBRANE PROTEIN SECG"/>
    <property type="match status" value="1"/>
</dbReference>
<organism evidence="11 12">
    <name type="scientific">Soehngenia longivitae</name>
    <dbReference type="NCBI Taxonomy" id="2562294"/>
    <lineage>
        <taxon>Bacteria</taxon>
        <taxon>Bacillati</taxon>
        <taxon>Bacillota</taxon>
        <taxon>Tissierellia</taxon>
        <taxon>Tissierellales</taxon>
        <taxon>Tissierellaceae</taxon>
        <taxon>Soehngenia</taxon>
    </lineage>
</organism>
<dbReference type="InterPro" id="IPR004692">
    <property type="entry name" value="SecG"/>
</dbReference>
<dbReference type="PANTHER" id="PTHR34182">
    <property type="entry name" value="PROTEIN-EXPORT MEMBRANE PROTEIN SECG"/>
    <property type="match status" value="1"/>
</dbReference>
<evidence type="ECO:0000256" key="5">
    <source>
        <dbReference type="ARBA" id="ARBA00022692"/>
    </source>
</evidence>
<sequence>MATFFAVLMLISSLVLIVSVLMQESKQEGLGAIGGGATDSIFGKSIGTSKQALLRKVTIVASVVFMISALGLAI</sequence>
<dbReference type="GO" id="GO:0043952">
    <property type="term" value="P:protein transport by the Sec complex"/>
    <property type="evidence" value="ECO:0007669"/>
    <property type="project" value="TreeGrafter"/>
</dbReference>
<evidence type="ECO:0000313" key="12">
    <source>
        <dbReference type="Proteomes" id="UP000298381"/>
    </source>
</evidence>